<evidence type="ECO:0000256" key="4">
    <source>
        <dbReference type="SAM" id="MobiDB-lite"/>
    </source>
</evidence>
<evidence type="ECO:0000256" key="1">
    <source>
        <dbReference type="ARBA" id="ARBA00001947"/>
    </source>
</evidence>
<keyword evidence="6" id="KW-0121">Carboxypeptidase</keyword>
<feature type="region of interest" description="Disordered" evidence="4">
    <location>
        <begin position="586"/>
        <end position="623"/>
    </location>
</feature>
<feature type="region of interest" description="Disordered" evidence="4">
    <location>
        <begin position="179"/>
        <end position="219"/>
    </location>
</feature>
<dbReference type="GO" id="GO:0004180">
    <property type="term" value="F:carboxypeptidase activity"/>
    <property type="evidence" value="ECO:0007669"/>
    <property type="project" value="UniProtKB-KW"/>
</dbReference>
<dbReference type="PANTHER" id="PTHR12756:SF12">
    <property type="entry name" value="CYTOSOLIC CARBOXYPEPTIDASE-LIKE PROTEIN 5"/>
    <property type="match status" value="1"/>
</dbReference>
<feature type="compositionally biased region" description="Polar residues" evidence="4">
    <location>
        <begin position="599"/>
        <end position="609"/>
    </location>
</feature>
<feature type="domain" description="Peptidase M14" evidence="5">
    <location>
        <begin position="199"/>
        <end position="558"/>
    </location>
</feature>
<comment type="cofactor">
    <cofactor evidence="1">
        <name>Zn(2+)</name>
        <dbReference type="ChEBI" id="CHEBI:29105"/>
    </cofactor>
</comment>
<dbReference type="InterPro" id="IPR040626">
    <property type="entry name" value="Pepdidase_M14_N"/>
</dbReference>
<name>A0ABR1GFL4_AURAN</name>
<accession>A0ABR1GFL4</accession>
<dbReference type="Gene3D" id="3.40.630.10">
    <property type="entry name" value="Zn peptidases"/>
    <property type="match status" value="1"/>
</dbReference>
<evidence type="ECO:0000313" key="7">
    <source>
        <dbReference type="Proteomes" id="UP001363151"/>
    </source>
</evidence>
<keyword evidence="6" id="KW-0378">Hydrolase</keyword>
<dbReference type="PANTHER" id="PTHR12756">
    <property type="entry name" value="CYTOSOLIC CARBOXYPEPTIDASE"/>
    <property type="match status" value="1"/>
</dbReference>
<evidence type="ECO:0000259" key="5">
    <source>
        <dbReference type="PROSITE" id="PS52035"/>
    </source>
</evidence>
<sequence length="623" mass="69059">MDQEKVDGLVFSSNFDSGNLQSAERAKDGAWELTIAKDCEGTEFERRSSTWFYFRVRDEREAELSIAKRDKRGARFRFTGMSRQGALYKNGMRPVVRRLTEKRAAGGASCWAGLAGDGGWKRLPTGVCYREQSDRTGDLQFDWNFGTLGEEVEFAFCYPYAYEESLATHDALCAKHAAGVHAPQPPPPGAAPHPPPPKRKNTASAAPPGAVAPKETPQQADERIVLHRELLCFSVEKRRVEMLTITDAFGAAAVRESTLDPYVDVLHGAAAGSDGAPPPVDESKNYDASWLFPEARDGSSLRPEVYPDKPEVLVSARVHPGETPASFVLDGLLELLLRPDDRRAKLLRRKYVWRFVPQLNPDGVARGHYRHDVFGVNLNRVYWPRPDHRAAPAQAALMVLARAASCQPAGLALFVDLHAHATKRGVFIYGNHIDDEARQVENKLYALLLAVNSSFFDYNACNFSREHMLRRDRADAGGASAEGAARVAVLRYTGLDRAYTLECNYNSGRLTNHVPAARGEGANRGASPERPATLKMDSYTPDMWREVGRALGAALLDAFCENPWDRVGSSRWKSVDVMRQWLGDHPRKVNGRPRRKSRPTLTVADTNGGPTLPLLPRRKAAFT</sequence>
<feature type="compositionally biased region" description="Pro residues" evidence="4">
    <location>
        <begin position="183"/>
        <end position="195"/>
    </location>
</feature>
<comment type="caution">
    <text evidence="6">The sequence shown here is derived from an EMBL/GenBank/DDBJ whole genome shotgun (WGS) entry which is preliminary data.</text>
</comment>
<evidence type="ECO:0000256" key="3">
    <source>
        <dbReference type="PROSITE-ProRule" id="PRU01379"/>
    </source>
</evidence>
<dbReference type="Pfam" id="PF00246">
    <property type="entry name" value="Peptidase_M14"/>
    <property type="match status" value="1"/>
</dbReference>
<organism evidence="6 7">
    <name type="scientific">Aureococcus anophagefferens</name>
    <name type="common">Harmful bloom alga</name>
    <dbReference type="NCBI Taxonomy" id="44056"/>
    <lineage>
        <taxon>Eukaryota</taxon>
        <taxon>Sar</taxon>
        <taxon>Stramenopiles</taxon>
        <taxon>Ochrophyta</taxon>
        <taxon>Pelagophyceae</taxon>
        <taxon>Pelagomonadales</taxon>
        <taxon>Pelagomonadaceae</taxon>
        <taxon>Aureococcus</taxon>
    </lineage>
</organism>
<evidence type="ECO:0000256" key="2">
    <source>
        <dbReference type="ARBA" id="ARBA00005988"/>
    </source>
</evidence>
<comment type="similarity">
    <text evidence="2 3">Belongs to the peptidase M14 family.</text>
</comment>
<protein>
    <submittedName>
        <fullName evidence="6">Cytosolic carboxypeptidase protein</fullName>
    </submittedName>
</protein>
<dbReference type="Pfam" id="PF18027">
    <property type="entry name" value="Pepdidase_M14_N"/>
    <property type="match status" value="1"/>
</dbReference>
<reference evidence="6 7" key="1">
    <citation type="submission" date="2024-03" db="EMBL/GenBank/DDBJ databases">
        <title>Aureococcus anophagefferens CCMP1851 and Kratosvirus quantuckense: Draft genome of a second virus-susceptible host strain in the model system.</title>
        <authorList>
            <person name="Chase E."/>
            <person name="Truchon A.R."/>
            <person name="Schepens W."/>
            <person name="Wilhelm S.W."/>
        </authorList>
    </citation>
    <scope>NUCLEOTIDE SEQUENCE [LARGE SCALE GENOMIC DNA]</scope>
    <source>
        <strain evidence="6 7">CCMP1851</strain>
    </source>
</reference>
<dbReference type="PROSITE" id="PS52035">
    <property type="entry name" value="PEPTIDASE_M14"/>
    <property type="match status" value="1"/>
</dbReference>
<dbReference type="SUPFAM" id="SSF53187">
    <property type="entry name" value="Zn-dependent exopeptidases"/>
    <property type="match status" value="1"/>
</dbReference>
<gene>
    <name evidence="6" type="primary">AGBL5</name>
    <name evidence="6" type="ORF">SO694_00134063</name>
</gene>
<feature type="active site" description="Proton donor/acceptor" evidence="3">
    <location>
        <position position="502"/>
    </location>
</feature>
<keyword evidence="6" id="KW-0645">Protease</keyword>
<dbReference type="InterPro" id="IPR000834">
    <property type="entry name" value="Peptidase_M14"/>
</dbReference>
<evidence type="ECO:0000313" key="6">
    <source>
        <dbReference type="EMBL" id="KAK7254839.1"/>
    </source>
</evidence>
<keyword evidence="7" id="KW-1185">Reference proteome</keyword>
<dbReference type="Gene3D" id="2.60.40.3120">
    <property type="match status" value="1"/>
</dbReference>
<proteinExistence type="inferred from homology"/>
<dbReference type="EMBL" id="JBBJCI010000015">
    <property type="protein sequence ID" value="KAK7254839.1"/>
    <property type="molecule type" value="Genomic_DNA"/>
</dbReference>
<dbReference type="InterPro" id="IPR050821">
    <property type="entry name" value="Cytosolic_carboxypeptidase"/>
</dbReference>
<feature type="compositionally biased region" description="Basic residues" evidence="4">
    <location>
        <begin position="588"/>
        <end position="598"/>
    </location>
</feature>
<dbReference type="Proteomes" id="UP001363151">
    <property type="component" value="Unassembled WGS sequence"/>
</dbReference>